<gene>
    <name evidence="9" type="ORF">UFOPK4410_00320</name>
</gene>
<feature type="domain" description="ABC transmembrane type-1" evidence="8">
    <location>
        <begin position="70"/>
        <end position="285"/>
    </location>
</feature>
<keyword evidence="4 7" id="KW-0812">Transmembrane</keyword>
<dbReference type="EMBL" id="CAFBRV010000016">
    <property type="protein sequence ID" value="CAB5107153.1"/>
    <property type="molecule type" value="Genomic_DNA"/>
</dbReference>
<name>A0A6J7VN42_9ZZZZ</name>
<evidence type="ECO:0000259" key="8">
    <source>
        <dbReference type="PROSITE" id="PS50928"/>
    </source>
</evidence>
<keyword evidence="3" id="KW-1003">Cell membrane</keyword>
<organism evidence="9">
    <name type="scientific">freshwater metagenome</name>
    <dbReference type="NCBI Taxonomy" id="449393"/>
    <lineage>
        <taxon>unclassified sequences</taxon>
        <taxon>metagenomes</taxon>
        <taxon>ecological metagenomes</taxon>
    </lineage>
</organism>
<evidence type="ECO:0000256" key="2">
    <source>
        <dbReference type="ARBA" id="ARBA00022448"/>
    </source>
</evidence>
<sequence length="305" mass="33791">MAKAKKASRQRTSAAMYLMLAPYVLLLIMFGIVPVIMAIREVPSPSRVNADGGWDAFKIVSQDFRFLPAIQHVLQFMAVFVPLTLIFVIGMALMLDIKHSKWKKYLRLAYIVPASISGGVAVLVWYVILQPTLSPIKTPLSWFGIVTSDQIWQTKNLYWIFALMAFFAVAGNWILIQYGSLQSISYEILEAARMDGCSALQLALRIKLPLIKKYIIYMGVLVFAGGLQLFVEPQLLNTGVYAGIAEAWSPDQLAFELAFTNGDFGGASALSLLLLIPALIGALIVIFKTDMFEEAEVSGKKKVQD</sequence>
<feature type="transmembrane region" description="Helical" evidence="7">
    <location>
        <begin position="264"/>
        <end position="287"/>
    </location>
</feature>
<dbReference type="AlphaFoldDB" id="A0A6J7VN42"/>
<dbReference type="PROSITE" id="PS50928">
    <property type="entry name" value="ABC_TM1"/>
    <property type="match status" value="1"/>
</dbReference>
<evidence type="ECO:0000256" key="5">
    <source>
        <dbReference type="ARBA" id="ARBA00022989"/>
    </source>
</evidence>
<dbReference type="GO" id="GO:0055085">
    <property type="term" value="P:transmembrane transport"/>
    <property type="evidence" value="ECO:0007669"/>
    <property type="project" value="InterPro"/>
</dbReference>
<evidence type="ECO:0000256" key="6">
    <source>
        <dbReference type="ARBA" id="ARBA00023136"/>
    </source>
</evidence>
<keyword evidence="6 7" id="KW-0472">Membrane</keyword>
<evidence type="ECO:0000256" key="4">
    <source>
        <dbReference type="ARBA" id="ARBA00022692"/>
    </source>
</evidence>
<evidence type="ECO:0000313" key="9">
    <source>
        <dbReference type="EMBL" id="CAB5107153.1"/>
    </source>
</evidence>
<dbReference type="PANTHER" id="PTHR30193:SF41">
    <property type="entry name" value="DIACETYLCHITOBIOSE UPTAKE SYSTEM PERMEASE PROTEIN NGCF"/>
    <property type="match status" value="1"/>
</dbReference>
<feature type="transmembrane region" description="Helical" evidence="7">
    <location>
        <begin position="20"/>
        <end position="39"/>
    </location>
</feature>
<dbReference type="InterPro" id="IPR035906">
    <property type="entry name" value="MetI-like_sf"/>
</dbReference>
<evidence type="ECO:0000256" key="7">
    <source>
        <dbReference type="SAM" id="Phobius"/>
    </source>
</evidence>
<accession>A0A6J7VN42</accession>
<dbReference type="InterPro" id="IPR051393">
    <property type="entry name" value="ABC_transporter_permease"/>
</dbReference>
<dbReference type="GO" id="GO:0005886">
    <property type="term" value="C:plasma membrane"/>
    <property type="evidence" value="ECO:0007669"/>
    <property type="project" value="UniProtKB-SubCell"/>
</dbReference>
<keyword evidence="2" id="KW-0813">Transport</keyword>
<dbReference type="InterPro" id="IPR000515">
    <property type="entry name" value="MetI-like"/>
</dbReference>
<feature type="transmembrane region" description="Helical" evidence="7">
    <location>
        <begin position="214"/>
        <end position="231"/>
    </location>
</feature>
<dbReference type="CDD" id="cd06261">
    <property type="entry name" value="TM_PBP2"/>
    <property type="match status" value="1"/>
</dbReference>
<proteinExistence type="predicted"/>
<dbReference type="SUPFAM" id="SSF161098">
    <property type="entry name" value="MetI-like"/>
    <property type="match status" value="1"/>
</dbReference>
<feature type="transmembrane region" description="Helical" evidence="7">
    <location>
        <begin position="73"/>
        <end position="95"/>
    </location>
</feature>
<dbReference type="PANTHER" id="PTHR30193">
    <property type="entry name" value="ABC TRANSPORTER PERMEASE PROTEIN"/>
    <property type="match status" value="1"/>
</dbReference>
<dbReference type="Gene3D" id="1.10.3720.10">
    <property type="entry name" value="MetI-like"/>
    <property type="match status" value="1"/>
</dbReference>
<comment type="subcellular location">
    <subcellularLocation>
        <location evidence="1">Cell membrane</location>
        <topology evidence="1">Multi-pass membrane protein</topology>
    </subcellularLocation>
</comment>
<protein>
    <submittedName>
        <fullName evidence="9">Unannotated protein</fullName>
    </submittedName>
</protein>
<evidence type="ECO:0000256" key="1">
    <source>
        <dbReference type="ARBA" id="ARBA00004651"/>
    </source>
</evidence>
<feature type="transmembrane region" description="Helical" evidence="7">
    <location>
        <begin position="107"/>
        <end position="128"/>
    </location>
</feature>
<keyword evidence="5 7" id="KW-1133">Transmembrane helix</keyword>
<feature type="transmembrane region" description="Helical" evidence="7">
    <location>
        <begin position="157"/>
        <end position="176"/>
    </location>
</feature>
<reference evidence="9" key="1">
    <citation type="submission" date="2020-05" db="EMBL/GenBank/DDBJ databases">
        <authorList>
            <person name="Chiriac C."/>
            <person name="Salcher M."/>
            <person name="Ghai R."/>
            <person name="Kavagutti S V."/>
        </authorList>
    </citation>
    <scope>NUCLEOTIDE SEQUENCE</scope>
</reference>
<evidence type="ECO:0000256" key="3">
    <source>
        <dbReference type="ARBA" id="ARBA00022475"/>
    </source>
</evidence>